<dbReference type="RefSeq" id="XP_018146202.1">
    <property type="nucleotide sequence ID" value="XM_018289820.1"/>
</dbReference>
<dbReference type="EMBL" id="LSBJ02000002">
    <property type="protein sequence ID" value="OAQ69665.1"/>
    <property type="molecule type" value="Genomic_DNA"/>
</dbReference>
<dbReference type="GO" id="GO:0046872">
    <property type="term" value="F:metal ion binding"/>
    <property type="evidence" value="ECO:0007669"/>
    <property type="project" value="InterPro"/>
</dbReference>
<dbReference type="InterPro" id="IPR001670">
    <property type="entry name" value="ADH_Fe/GldA"/>
</dbReference>
<dbReference type="GO" id="GO:0005739">
    <property type="term" value="C:mitochondrion"/>
    <property type="evidence" value="ECO:0007669"/>
    <property type="project" value="TreeGrafter"/>
</dbReference>
<dbReference type="AlphaFoldDB" id="A0A179FVI3"/>
<dbReference type="PANTHER" id="PTHR11496:SF97">
    <property type="entry name" value="ALCOHOL DEHYDROGENASE IRON-TYPE_GLYCEROL DEHYDROGENASE GLDA DOMAIN-CONTAINING PROTEIN"/>
    <property type="match status" value="1"/>
</dbReference>
<dbReference type="KEGG" id="pchm:VFPPC_11715"/>
<dbReference type="InterPro" id="IPR039697">
    <property type="entry name" value="Alcohol_dehydrogenase_Fe"/>
</dbReference>
<evidence type="ECO:0000313" key="5">
    <source>
        <dbReference type="Proteomes" id="UP000078397"/>
    </source>
</evidence>
<sequence length="407" mass="43410">MAKPTVVDCANSPLFGLWKPQAHLKHLFYGPRCVSKYLTTVLPSAASRVFVITGATLGTKTPLLQEVKDLLGSHHAGTFASVRQHGPISDVKEALALVLQDPSVDTIISLGGGSPIDVAKTISHRIHEARGQYLTHIAIPTTLSAAECTAGGGYTGPDGIKIGFMAPGMGVGAIFYDPLFSQYTPRQLLLATGIRAVDHAVETAYHPTSSEMPWKALSCWALGVLFDELPRAAELLQDTCSNSIQREDKVDQIATGRLHDSLTRLFLAAYATSGLRGANFTGNMGLSHSLGHALGSPYGISHGETSCLTLAEVIRLKAKLDISDARCISRLLLPAIGKPGSGNVVEDAMQFAHHISELVDGLGLKPLPLSKRGVGRDQIPVIVQRATRGDDNEELRHALAAMVEKLL</sequence>
<dbReference type="Proteomes" id="UP000078397">
    <property type="component" value="Unassembled WGS sequence"/>
</dbReference>
<keyword evidence="1" id="KW-0560">Oxidoreductase</keyword>
<evidence type="ECO:0000259" key="3">
    <source>
        <dbReference type="Pfam" id="PF25137"/>
    </source>
</evidence>
<dbReference type="CDD" id="cd08192">
    <property type="entry name" value="MAR-like"/>
    <property type="match status" value="1"/>
</dbReference>
<comment type="caution">
    <text evidence="4">The sequence shown here is derived from an EMBL/GenBank/DDBJ whole genome shotgun (WGS) entry which is preliminary data.</text>
</comment>
<organism evidence="4 5">
    <name type="scientific">Pochonia chlamydosporia 170</name>
    <dbReference type="NCBI Taxonomy" id="1380566"/>
    <lineage>
        <taxon>Eukaryota</taxon>
        <taxon>Fungi</taxon>
        <taxon>Dikarya</taxon>
        <taxon>Ascomycota</taxon>
        <taxon>Pezizomycotina</taxon>
        <taxon>Sordariomycetes</taxon>
        <taxon>Hypocreomycetidae</taxon>
        <taxon>Hypocreales</taxon>
        <taxon>Clavicipitaceae</taxon>
        <taxon>Pochonia</taxon>
    </lineage>
</organism>
<dbReference type="Pfam" id="PF00465">
    <property type="entry name" value="Fe-ADH"/>
    <property type="match status" value="1"/>
</dbReference>
<feature type="domain" description="Fe-containing alcohol dehydrogenase-like C-terminal" evidence="3">
    <location>
        <begin position="283"/>
        <end position="387"/>
    </location>
</feature>
<evidence type="ECO:0000256" key="1">
    <source>
        <dbReference type="ARBA" id="ARBA00023002"/>
    </source>
</evidence>
<accession>A0A179FVI3</accession>
<evidence type="ECO:0000259" key="2">
    <source>
        <dbReference type="Pfam" id="PF00465"/>
    </source>
</evidence>
<evidence type="ECO:0000313" key="4">
    <source>
        <dbReference type="EMBL" id="OAQ69665.1"/>
    </source>
</evidence>
<dbReference type="Gene3D" id="3.40.50.1970">
    <property type="match status" value="1"/>
</dbReference>
<dbReference type="STRING" id="1380566.A0A179FVI3"/>
<dbReference type="GO" id="GO:0004022">
    <property type="term" value="F:alcohol dehydrogenase (NAD+) activity"/>
    <property type="evidence" value="ECO:0007669"/>
    <property type="project" value="TreeGrafter"/>
</dbReference>
<reference evidence="4 5" key="1">
    <citation type="journal article" date="2016" name="PLoS Pathog.">
        <title>Biosynthesis of antibiotic leucinostatins in bio-control fungus Purpureocillium lilacinum and their inhibition on phytophthora revealed by genome mining.</title>
        <authorList>
            <person name="Wang G."/>
            <person name="Liu Z."/>
            <person name="Lin R."/>
            <person name="Li E."/>
            <person name="Mao Z."/>
            <person name="Ling J."/>
            <person name="Yang Y."/>
            <person name="Yin W.B."/>
            <person name="Xie B."/>
        </authorList>
    </citation>
    <scope>NUCLEOTIDE SEQUENCE [LARGE SCALE GENOMIC DNA]</scope>
    <source>
        <strain evidence="4">170</strain>
    </source>
</reference>
<dbReference type="PROSITE" id="PS00060">
    <property type="entry name" value="ADH_IRON_2"/>
    <property type="match status" value="1"/>
</dbReference>
<dbReference type="SUPFAM" id="SSF56796">
    <property type="entry name" value="Dehydroquinate synthase-like"/>
    <property type="match status" value="1"/>
</dbReference>
<dbReference type="GeneID" id="28853814"/>
<feature type="domain" description="Alcohol dehydrogenase iron-type/glycerol dehydrogenase GldA" evidence="2">
    <location>
        <begin position="27"/>
        <end position="177"/>
    </location>
</feature>
<dbReference type="PANTHER" id="PTHR11496">
    <property type="entry name" value="ALCOHOL DEHYDROGENASE"/>
    <property type="match status" value="1"/>
</dbReference>
<dbReference type="Pfam" id="PF25137">
    <property type="entry name" value="ADH_Fe_C"/>
    <property type="match status" value="1"/>
</dbReference>
<name>A0A179FVI3_METCM</name>
<dbReference type="Gene3D" id="1.20.1090.10">
    <property type="entry name" value="Dehydroquinate synthase-like - alpha domain"/>
    <property type="match status" value="1"/>
</dbReference>
<gene>
    <name evidence="4" type="ORF">VFPPC_11715</name>
</gene>
<proteinExistence type="predicted"/>
<dbReference type="InterPro" id="IPR018211">
    <property type="entry name" value="ADH_Fe_CS"/>
</dbReference>
<keyword evidence="5" id="KW-1185">Reference proteome</keyword>
<dbReference type="OrthoDB" id="339764at2759"/>
<protein>
    <submittedName>
        <fullName evidence="4">Maleylacetate reductase</fullName>
    </submittedName>
</protein>
<dbReference type="InterPro" id="IPR056798">
    <property type="entry name" value="ADH_Fe_C"/>
</dbReference>